<dbReference type="PANTHER" id="PTHR30363:SF44">
    <property type="entry name" value="AGA OPERON TRANSCRIPTIONAL REPRESSOR-RELATED"/>
    <property type="match status" value="1"/>
</dbReference>
<reference evidence="4 5" key="1">
    <citation type="submission" date="2015-04" db="EMBL/GenBank/DDBJ databases">
        <title>Draft genome sequence of bacteremic isolate Catabacter hongkongensis type strain HKU16T.</title>
        <authorList>
            <person name="Lau S.K."/>
            <person name="Teng J.L."/>
            <person name="Huang Y."/>
            <person name="Curreem S.O."/>
            <person name="Tsui S.K."/>
            <person name="Woo P.C."/>
        </authorList>
    </citation>
    <scope>NUCLEOTIDE SEQUENCE [LARGE SCALE GENOMIC DNA]</scope>
    <source>
        <strain evidence="4 5">HKU16</strain>
    </source>
</reference>
<gene>
    <name evidence="4" type="ORF">CHK_0628</name>
</gene>
<keyword evidence="1" id="KW-0805">Transcription regulation</keyword>
<dbReference type="Proteomes" id="UP000034076">
    <property type="component" value="Unassembled WGS sequence"/>
</dbReference>
<feature type="domain" description="HTH deoR-type" evidence="3">
    <location>
        <begin position="3"/>
        <end position="58"/>
    </location>
</feature>
<sequence>MSKNLRQAKIVEEFDLSPLLTVQQIAQKLDCSVMTVRRDLADLEKANIVKRFPGGAILVNHAQQGTTPPAQQPFGIFRDEVNAVGKAAASLIQPNNIICIDSGTSSRSVVKFLPPDFPITIITTSLFCSFEIASNQNAQIIQVGGSVHQMTHSTINDLSLDSVGDLSADIAFLSTRSLRIPGGAYEHTLTLIPPKQFLASLARKVVLCVDHTKFGLNSLCIATEMKDIDTIITDSATSEDSIAKLVTLGKEVLIVDVPDGRIIHHYNNG</sequence>
<dbReference type="OrthoDB" id="9797223at2"/>
<evidence type="ECO:0000313" key="5">
    <source>
        <dbReference type="Proteomes" id="UP000034076"/>
    </source>
</evidence>
<dbReference type="InterPro" id="IPR036390">
    <property type="entry name" value="WH_DNA-bd_sf"/>
</dbReference>
<evidence type="ECO:0000256" key="2">
    <source>
        <dbReference type="ARBA" id="ARBA00023163"/>
    </source>
</evidence>
<organism evidence="4 5">
    <name type="scientific">Christensenella hongkongensis</name>
    <dbReference type="NCBI Taxonomy" id="270498"/>
    <lineage>
        <taxon>Bacteria</taxon>
        <taxon>Bacillati</taxon>
        <taxon>Bacillota</taxon>
        <taxon>Clostridia</taxon>
        <taxon>Christensenellales</taxon>
        <taxon>Christensenellaceae</taxon>
        <taxon>Christensenella</taxon>
    </lineage>
</organism>
<dbReference type="InterPro" id="IPR014036">
    <property type="entry name" value="DeoR-like_C"/>
</dbReference>
<dbReference type="Gene3D" id="1.10.10.10">
    <property type="entry name" value="Winged helix-like DNA-binding domain superfamily/Winged helix DNA-binding domain"/>
    <property type="match status" value="1"/>
</dbReference>
<dbReference type="InterPro" id="IPR050313">
    <property type="entry name" value="Carb_Metab_HTH_regulators"/>
</dbReference>
<dbReference type="AlphaFoldDB" id="A0A0M2NP07"/>
<dbReference type="InterPro" id="IPR036388">
    <property type="entry name" value="WH-like_DNA-bd_sf"/>
</dbReference>
<evidence type="ECO:0000313" key="4">
    <source>
        <dbReference type="EMBL" id="KKI51945.1"/>
    </source>
</evidence>
<protein>
    <submittedName>
        <fullName evidence="4">Transcriptional regulator, DeoR family</fullName>
    </submittedName>
</protein>
<keyword evidence="2" id="KW-0804">Transcription</keyword>
<dbReference type="SMART" id="SM00420">
    <property type="entry name" value="HTH_DEOR"/>
    <property type="match status" value="1"/>
</dbReference>
<comment type="caution">
    <text evidence="4">The sequence shown here is derived from an EMBL/GenBank/DDBJ whole genome shotgun (WGS) entry which is preliminary data.</text>
</comment>
<dbReference type="InterPro" id="IPR001034">
    <property type="entry name" value="DeoR_HTH"/>
</dbReference>
<dbReference type="SUPFAM" id="SSF100950">
    <property type="entry name" value="NagB/RpiA/CoA transferase-like"/>
    <property type="match status" value="1"/>
</dbReference>
<dbReference type="PROSITE" id="PS51000">
    <property type="entry name" value="HTH_DEOR_2"/>
    <property type="match status" value="1"/>
</dbReference>
<dbReference type="RefSeq" id="WP_046442563.1">
    <property type="nucleotide sequence ID" value="NZ_LAYJ01000053.1"/>
</dbReference>
<dbReference type="InterPro" id="IPR037171">
    <property type="entry name" value="NagB/RpiA_transferase-like"/>
</dbReference>
<keyword evidence="5" id="KW-1185">Reference proteome</keyword>
<accession>A0A0M2NP07</accession>
<proteinExistence type="predicted"/>
<dbReference type="STRING" id="270498.CHK_0628"/>
<dbReference type="Pfam" id="PF00455">
    <property type="entry name" value="DeoRC"/>
    <property type="match status" value="1"/>
</dbReference>
<dbReference type="GO" id="GO:0003700">
    <property type="term" value="F:DNA-binding transcription factor activity"/>
    <property type="evidence" value="ECO:0007669"/>
    <property type="project" value="InterPro"/>
</dbReference>
<dbReference type="PANTHER" id="PTHR30363">
    <property type="entry name" value="HTH-TYPE TRANSCRIPTIONAL REGULATOR SRLR-RELATED"/>
    <property type="match status" value="1"/>
</dbReference>
<dbReference type="SMART" id="SM01134">
    <property type="entry name" value="DeoRC"/>
    <property type="match status" value="1"/>
</dbReference>
<dbReference type="SUPFAM" id="SSF46785">
    <property type="entry name" value="Winged helix' DNA-binding domain"/>
    <property type="match status" value="1"/>
</dbReference>
<evidence type="ECO:0000259" key="3">
    <source>
        <dbReference type="PROSITE" id="PS51000"/>
    </source>
</evidence>
<dbReference type="Pfam" id="PF08220">
    <property type="entry name" value="HTH_DeoR"/>
    <property type="match status" value="1"/>
</dbReference>
<evidence type="ECO:0000256" key="1">
    <source>
        <dbReference type="ARBA" id="ARBA00023015"/>
    </source>
</evidence>
<dbReference type="PRINTS" id="PR00037">
    <property type="entry name" value="HTHLACR"/>
</dbReference>
<dbReference type="EMBL" id="LAYJ01000053">
    <property type="protein sequence ID" value="KKI51945.1"/>
    <property type="molecule type" value="Genomic_DNA"/>
</dbReference>
<name>A0A0M2NP07_9FIRM</name>